<comment type="caution">
    <text evidence="1">The sequence shown here is derived from an EMBL/GenBank/DDBJ whole genome shotgun (WGS) entry which is preliminary data.</text>
</comment>
<accession>A0A420BEZ5</accession>
<protein>
    <recommendedName>
        <fullName evidence="3">Lipoprotein</fullName>
    </recommendedName>
</protein>
<evidence type="ECO:0008006" key="3">
    <source>
        <dbReference type="Google" id="ProtNLM"/>
    </source>
</evidence>
<dbReference type="RefSeq" id="WP_208642402.1">
    <property type="nucleotide sequence ID" value="NZ_RAPY01000001.1"/>
</dbReference>
<evidence type="ECO:0000313" key="2">
    <source>
        <dbReference type="Proteomes" id="UP000286246"/>
    </source>
</evidence>
<keyword evidence="2" id="KW-1185">Reference proteome</keyword>
<dbReference type="PROSITE" id="PS51257">
    <property type="entry name" value="PROKAR_LIPOPROTEIN"/>
    <property type="match status" value="1"/>
</dbReference>
<name>A0A420BEZ5_SPHD1</name>
<gene>
    <name evidence="1" type="ORF">DFQ12_0088</name>
</gene>
<evidence type="ECO:0000313" key="1">
    <source>
        <dbReference type="EMBL" id="RKE55258.1"/>
    </source>
</evidence>
<reference evidence="1 2" key="1">
    <citation type="submission" date="2018-09" db="EMBL/GenBank/DDBJ databases">
        <title>Genomic Encyclopedia of Type Strains, Phase III (KMG-III): the genomes of soil and plant-associated and newly described type strains.</title>
        <authorList>
            <person name="Whitman W."/>
        </authorList>
    </citation>
    <scope>NUCLEOTIDE SEQUENCE [LARGE SCALE GENOMIC DNA]</scope>
    <source>
        <strain evidence="1 2">CECT 7938</strain>
    </source>
</reference>
<dbReference type="Proteomes" id="UP000286246">
    <property type="component" value="Unassembled WGS sequence"/>
</dbReference>
<proteinExistence type="predicted"/>
<sequence length="175" mass="20291">MKQILVLISFVAFAGCKINTQKLQISAIQTVPKRVAKENPETGTTYTFTSRNEITERFAPQIFMLSKTVETLEFRIQGNINSSGHTMSQVRKIRFEKGEQYGNTITLRYFVEIKKIPGKENEDVRGYNYTKDEKYKIPNDVKLIQIELYEDRLNDTSVINPVLIAQHTFNFFARI</sequence>
<dbReference type="EMBL" id="RAPY01000001">
    <property type="protein sequence ID" value="RKE55258.1"/>
    <property type="molecule type" value="Genomic_DNA"/>
</dbReference>
<organism evidence="1 2">
    <name type="scientific">Sphingobacterium detergens</name>
    <dbReference type="NCBI Taxonomy" id="1145106"/>
    <lineage>
        <taxon>Bacteria</taxon>
        <taxon>Pseudomonadati</taxon>
        <taxon>Bacteroidota</taxon>
        <taxon>Sphingobacteriia</taxon>
        <taxon>Sphingobacteriales</taxon>
        <taxon>Sphingobacteriaceae</taxon>
        <taxon>Sphingobacterium</taxon>
    </lineage>
</organism>
<dbReference type="AlphaFoldDB" id="A0A420BEZ5"/>